<dbReference type="PANTHER" id="PTHR37298">
    <property type="entry name" value="UPF0111 PROTEIN YKAA"/>
    <property type="match status" value="1"/>
</dbReference>
<evidence type="ECO:0000313" key="3">
    <source>
        <dbReference type="Proteomes" id="UP000680714"/>
    </source>
</evidence>
<proteinExistence type="inferred from homology"/>
<dbReference type="Gene3D" id="1.20.58.220">
    <property type="entry name" value="Phosphate transport system protein phou homolog 2, domain 2"/>
    <property type="match status" value="1"/>
</dbReference>
<sequence>MALKFLRALMPKEERFIEHFGAHAQCIGEAAIALTAMMQASAAERDARFAEVCAIESKADSIAKETLVALHRAFITPFDRSDIHALTTALDDAVDLIEDVAQHARLYKIETFGPRMLELAALIEQSAQLLVQLIPLLHDINRNVSRINSLCEQVGKLESQADRLLHLALSELIAENPDTIGFIGKKEVYDMLETVTDRCDDVADLIEGIVLDHV</sequence>
<name>A0ABS5IAA0_9PROT</name>
<dbReference type="PANTHER" id="PTHR37298:SF1">
    <property type="entry name" value="UPF0111 PROTEIN YKAA"/>
    <property type="match status" value="1"/>
</dbReference>
<organism evidence="2 3">
    <name type="scientific">Magnetospirillum sulfuroxidans</name>
    <dbReference type="NCBI Taxonomy" id="611300"/>
    <lineage>
        <taxon>Bacteria</taxon>
        <taxon>Pseudomonadati</taxon>
        <taxon>Pseudomonadota</taxon>
        <taxon>Alphaproteobacteria</taxon>
        <taxon>Rhodospirillales</taxon>
        <taxon>Rhodospirillaceae</taxon>
        <taxon>Magnetospirillum</taxon>
    </lineage>
</organism>
<evidence type="ECO:0000256" key="1">
    <source>
        <dbReference type="ARBA" id="ARBA00008591"/>
    </source>
</evidence>
<dbReference type="EMBL" id="JAGTUF010000003">
    <property type="protein sequence ID" value="MBR9971097.1"/>
    <property type="molecule type" value="Genomic_DNA"/>
</dbReference>
<dbReference type="RefSeq" id="WP_211546613.1">
    <property type="nucleotide sequence ID" value="NZ_JAGTUF010000003.1"/>
</dbReference>
<comment type="similarity">
    <text evidence="1">Belongs to the UPF0111 family.</text>
</comment>
<dbReference type="InterPro" id="IPR018445">
    <property type="entry name" value="Put_Phosphate_transp_reg"/>
</dbReference>
<comment type="caution">
    <text evidence="2">The sequence shown here is derived from an EMBL/GenBank/DDBJ whole genome shotgun (WGS) entry which is preliminary data.</text>
</comment>
<evidence type="ECO:0000313" key="2">
    <source>
        <dbReference type="EMBL" id="MBR9971097.1"/>
    </source>
</evidence>
<protein>
    <submittedName>
        <fullName evidence="2">DUF47 domain-containing protein</fullName>
    </submittedName>
</protein>
<accession>A0ABS5IAA0</accession>
<keyword evidence="3" id="KW-1185">Reference proteome</keyword>
<gene>
    <name evidence="2" type="ORF">KEC16_05150</name>
</gene>
<reference evidence="2 3" key="1">
    <citation type="submission" date="2021-04" db="EMBL/GenBank/DDBJ databases">
        <title>Magnetospirillum sulfuroxidans sp. nov., a facultative chemolithoautotrophic sulfur-oxidizing alphaproteobacterium isolated from freshwater sediment and proposals for Paramagetospirillum gen. nov., and Magnetospirillaceae fam. nov.</title>
        <authorList>
            <person name="Koziaeva V."/>
            <person name="Geelhoed J.S."/>
            <person name="Sorokin D.Y."/>
            <person name="Grouzdev D.S."/>
        </authorList>
    </citation>
    <scope>NUCLEOTIDE SEQUENCE [LARGE SCALE GENOMIC DNA]</scope>
    <source>
        <strain evidence="2 3">J10</strain>
    </source>
</reference>
<dbReference type="InterPro" id="IPR052912">
    <property type="entry name" value="UPF0111_domain"/>
</dbReference>
<dbReference type="InterPro" id="IPR038078">
    <property type="entry name" value="PhoU-like_sf"/>
</dbReference>
<dbReference type="Proteomes" id="UP000680714">
    <property type="component" value="Unassembled WGS sequence"/>
</dbReference>
<dbReference type="Pfam" id="PF01865">
    <property type="entry name" value="PhoU_div"/>
    <property type="match status" value="1"/>
</dbReference>